<feature type="domain" description="DUF4240" evidence="1">
    <location>
        <begin position="1"/>
        <end position="128"/>
    </location>
</feature>
<protein>
    <submittedName>
        <fullName evidence="2">DUF4240 domain-containing protein</fullName>
    </submittedName>
</protein>
<dbReference type="RefSeq" id="WP_207324695.1">
    <property type="nucleotide sequence ID" value="NZ_CP071504.1"/>
</dbReference>
<dbReference type="KEGG" id="scyp:JYB88_15560"/>
<dbReference type="EMBL" id="CP071504">
    <property type="protein sequence ID" value="QSX29595.1"/>
    <property type="molecule type" value="Genomic_DNA"/>
</dbReference>
<reference evidence="2 3" key="1">
    <citation type="submission" date="2021-03" db="EMBL/GenBank/DDBJ databases">
        <title>Novel species identification of genus Shewanella.</title>
        <authorList>
            <person name="Liu G."/>
            <person name="Zhang Q."/>
        </authorList>
    </citation>
    <scope>NUCLEOTIDE SEQUENCE [LARGE SCALE GENOMIC DNA]</scope>
    <source>
        <strain evidence="2 3">FJAT-53726</strain>
    </source>
</reference>
<accession>A0A975AJY7</accession>
<evidence type="ECO:0000259" key="1">
    <source>
        <dbReference type="Pfam" id="PF14024"/>
    </source>
</evidence>
<dbReference type="AlphaFoldDB" id="A0A975AJY7"/>
<dbReference type="Proteomes" id="UP000663281">
    <property type="component" value="Chromosome"/>
</dbReference>
<organism evidence="2 3">
    <name type="scientific">Shewanella cyperi</name>
    <dbReference type="NCBI Taxonomy" id="2814292"/>
    <lineage>
        <taxon>Bacteria</taxon>
        <taxon>Pseudomonadati</taxon>
        <taxon>Pseudomonadota</taxon>
        <taxon>Gammaproteobacteria</taxon>
        <taxon>Alteromonadales</taxon>
        <taxon>Shewanellaceae</taxon>
        <taxon>Shewanella</taxon>
    </lineage>
</organism>
<name>A0A975AJY7_9GAMM</name>
<evidence type="ECO:0000313" key="3">
    <source>
        <dbReference type="Proteomes" id="UP000663281"/>
    </source>
</evidence>
<proteinExistence type="predicted"/>
<sequence>MTEELYWQWVTRTTPGQDQGSLAAQLRTRLQDLGNEELAAFDKWFGQQMRRCYHWDLWGAAYVITGCDTDYGFAEFRCFLISLGQARFEAALAEPDSLAALEAWPLMDEYAYPFVEDYDLIAGQLYEERTGHELPFVPSGQAKPVGKQFSNRPKDLRRQYPRLAAMFPF</sequence>
<dbReference type="Pfam" id="PF14024">
    <property type="entry name" value="DUF4240"/>
    <property type="match status" value="1"/>
</dbReference>
<dbReference type="InterPro" id="IPR025334">
    <property type="entry name" value="DUF4240"/>
</dbReference>
<evidence type="ECO:0000313" key="2">
    <source>
        <dbReference type="EMBL" id="QSX29595.1"/>
    </source>
</evidence>
<gene>
    <name evidence="2" type="ORF">JYB88_15560</name>
</gene>
<keyword evidence="3" id="KW-1185">Reference proteome</keyword>